<feature type="domain" description="Deacetylase sirtuin-type" evidence="5">
    <location>
        <begin position="1"/>
        <end position="242"/>
    </location>
</feature>
<evidence type="ECO:0000256" key="2">
    <source>
        <dbReference type="ARBA" id="ARBA00022679"/>
    </source>
</evidence>
<name>A0A7W7R4A4_KITKI</name>
<dbReference type="PANTHER" id="PTHR11085:SF4">
    <property type="entry name" value="NAD-DEPENDENT PROTEIN DEACYLASE"/>
    <property type="match status" value="1"/>
</dbReference>
<keyword evidence="4" id="KW-0862">Zinc</keyword>
<evidence type="ECO:0000313" key="7">
    <source>
        <dbReference type="Proteomes" id="UP000540506"/>
    </source>
</evidence>
<dbReference type="SUPFAM" id="SSF52467">
    <property type="entry name" value="DHS-like NAD/FAD-binding domain"/>
    <property type="match status" value="1"/>
</dbReference>
<dbReference type="GO" id="GO:0046872">
    <property type="term" value="F:metal ion binding"/>
    <property type="evidence" value="ECO:0007669"/>
    <property type="project" value="UniProtKB-KW"/>
</dbReference>
<dbReference type="GO" id="GO:0016787">
    <property type="term" value="F:hydrolase activity"/>
    <property type="evidence" value="ECO:0007669"/>
    <property type="project" value="UniProtKB-KW"/>
</dbReference>
<dbReference type="PANTHER" id="PTHR11085">
    <property type="entry name" value="NAD-DEPENDENT PROTEIN DEACYLASE SIRTUIN-5, MITOCHONDRIAL-RELATED"/>
    <property type="match status" value="1"/>
</dbReference>
<dbReference type="EMBL" id="JACHJV010000001">
    <property type="protein sequence ID" value="MBB4925188.1"/>
    <property type="molecule type" value="Genomic_DNA"/>
</dbReference>
<evidence type="ECO:0000313" key="6">
    <source>
        <dbReference type="EMBL" id="MBB4925188.1"/>
    </source>
</evidence>
<protein>
    <recommendedName>
        <fullName evidence="1">protein acetyllysine N-acetyltransferase</fullName>
        <ecNumber evidence="1">2.3.1.286</ecNumber>
    </recommendedName>
</protein>
<dbReference type="InterPro" id="IPR029035">
    <property type="entry name" value="DHS-like_NAD/FAD-binding_dom"/>
</dbReference>
<dbReference type="InterPro" id="IPR026591">
    <property type="entry name" value="Sirtuin_cat_small_dom_sf"/>
</dbReference>
<dbReference type="EC" id="2.3.1.286" evidence="1"/>
<keyword evidence="7" id="KW-1185">Reference proteome</keyword>
<comment type="caution">
    <text evidence="6">The sequence shown here is derived from an EMBL/GenBank/DDBJ whole genome shotgun (WGS) entry which is preliminary data.</text>
</comment>
<evidence type="ECO:0000256" key="4">
    <source>
        <dbReference type="PROSITE-ProRule" id="PRU00236"/>
    </source>
</evidence>
<dbReference type="Gene3D" id="3.40.50.1220">
    <property type="entry name" value="TPP-binding domain"/>
    <property type="match status" value="1"/>
</dbReference>
<keyword evidence="4" id="KW-0479">Metal-binding</keyword>
<dbReference type="GO" id="GO:0070403">
    <property type="term" value="F:NAD+ binding"/>
    <property type="evidence" value="ECO:0007669"/>
    <property type="project" value="InterPro"/>
</dbReference>
<keyword evidence="3" id="KW-0520">NAD</keyword>
<evidence type="ECO:0000259" key="5">
    <source>
        <dbReference type="PROSITE" id="PS50305"/>
    </source>
</evidence>
<dbReference type="RefSeq" id="WP_184937197.1">
    <property type="nucleotide sequence ID" value="NZ_JACHJV010000001.1"/>
</dbReference>
<accession>A0A7W7R4A4</accession>
<gene>
    <name evidence="6" type="ORF">FHR34_004181</name>
</gene>
<dbReference type="Gene3D" id="3.30.1600.10">
    <property type="entry name" value="SIR2/SIRT2 'Small Domain"/>
    <property type="match status" value="1"/>
</dbReference>
<dbReference type="InterPro" id="IPR050134">
    <property type="entry name" value="NAD-dep_sirtuin_deacylases"/>
</dbReference>
<dbReference type="InterPro" id="IPR003000">
    <property type="entry name" value="Sirtuin"/>
</dbReference>
<dbReference type="Pfam" id="PF02146">
    <property type="entry name" value="SIR2"/>
    <property type="match status" value="1"/>
</dbReference>
<feature type="binding site" evidence="4">
    <location>
        <position position="122"/>
    </location>
    <ligand>
        <name>Zn(2+)</name>
        <dbReference type="ChEBI" id="CHEBI:29105"/>
    </ligand>
</feature>
<reference evidence="6 7" key="1">
    <citation type="submission" date="2020-08" db="EMBL/GenBank/DDBJ databases">
        <title>Sequencing the genomes of 1000 actinobacteria strains.</title>
        <authorList>
            <person name="Klenk H.-P."/>
        </authorList>
    </citation>
    <scope>NUCLEOTIDE SEQUENCE [LARGE SCALE GENOMIC DNA]</scope>
    <source>
        <strain evidence="6 7">DSM 41654</strain>
    </source>
</reference>
<keyword evidence="6" id="KW-0378">Hydrolase</keyword>
<sequence length="243" mass="26229">MTSRPLIAVLTGAGISTDSGIPDYRGPNGLWQRDPQAQQLVTLEPYLRDPEVRRRAWQMRRDGRALTAEPNAGHRALVELAGELPVRVLTQNVDGLHQKAGLPDRKVLELHGTAHRVQCVQCKRYGEMSQALARVAAGEPDPACQHCGGVLKSATVMFGESLDPVVLAQAEAIAKACDLFIAVGTSLQVYPVAALPRIALEGGAKLIIVNAEPTPYDEYADELVREPISQALPTLVQRFTTAG</sequence>
<feature type="binding site" evidence="4">
    <location>
        <position position="144"/>
    </location>
    <ligand>
        <name>Zn(2+)</name>
        <dbReference type="ChEBI" id="CHEBI:29105"/>
    </ligand>
</feature>
<feature type="binding site" evidence="4">
    <location>
        <position position="119"/>
    </location>
    <ligand>
        <name>Zn(2+)</name>
        <dbReference type="ChEBI" id="CHEBI:29105"/>
    </ligand>
</feature>
<feature type="binding site" evidence="4">
    <location>
        <position position="147"/>
    </location>
    <ligand>
        <name>Zn(2+)</name>
        <dbReference type="ChEBI" id="CHEBI:29105"/>
    </ligand>
</feature>
<dbReference type="InterPro" id="IPR026590">
    <property type="entry name" value="Ssirtuin_cat_dom"/>
</dbReference>
<keyword evidence="2" id="KW-0808">Transferase</keyword>
<proteinExistence type="predicted"/>
<evidence type="ECO:0000256" key="3">
    <source>
        <dbReference type="ARBA" id="ARBA00023027"/>
    </source>
</evidence>
<dbReference type="Proteomes" id="UP000540506">
    <property type="component" value="Unassembled WGS sequence"/>
</dbReference>
<dbReference type="AlphaFoldDB" id="A0A7W7R4A4"/>
<dbReference type="CDD" id="cd01407">
    <property type="entry name" value="SIR2-fam"/>
    <property type="match status" value="1"/>
</dbReference>
<organism evidence="6 7">
    <name type="scientific">Kitasatospora kifunensis</name>
    <name type="common">Streptomyces kifunensis</name>
    <dbReference type="NCBI Taxonomy" id="58351"/>
    <lineage>
        <taxon>Bacteria</taxon>
        <taxon>Bacillati</taxon>
        <taxon>Actinomycetota</taxon>
        <taxon>Actinomycetes</taxon>
        <taxon>Kitasatosporales</taxon>
        <taxon>Streptomycetaceae</taxon>
        <taxon>Kitasatospora</taxon>
    </lineage>
</organism>
<dbReference type="GO" id="GO:0017136">
    <property type="term" value="F:histone deacetylase activity, NAD-dependent"/>
    <property type="evidence" value="ECO:0007669"/>
    <property type="project" value="TreeGrafter"/>
</dbReference>
<dbReference type="PROSITE" id="PS50305">
    <property type="entry name" value="SIRTUIN"/>
    <property type="match status" value="1"/>
</dbReference>
<evidence type="ECO:0000256" key="1">
    <source>
        <dbReference type="ARBA" id="ARBA00012928"/>
    </source>
</evidence>
<feature type="active site" description="Proton acceptor" evidence="4">
    <location>
        <position position="111"/>
    </location>
</feature>